<gene>
    <name evidence="1" type="ORF">H5S09_05005</name>
</gene>
<dbReference type="InterPro" id="IPR009057">
    <property type="entry name" value="Homeodomain-like_sf"/>
</dbReference>
<dbReference type="RefSeq" id="WP_182596033.1">
    <property type="nucleotide sequence ID" value="NZ_JACIVA010000045.1"/>
</dbReference>
<dbReference type="Gene3D" id="1.10.357.10">
    <property type="entry name" value="Tetracycline Repressor, domain 2"/>
    <property type="match status" value="1"/>
</dbReference>
<dbReference type="SUPFAM" id="SSF46689">
    <property type="entry name" value="Homeodomain-like"/>
    <property type="match status" value="1"/>
</dbReference>
<proteinExistence type="predicted"/>
<comment type="caution">
    <text evidence="1">The sequence shown here is derived from an EMBL/GenBank/DDBJ whole genome shotgun (WGS) entry which is preliminary data.</text>
</comment>
<reference evidence="1 2" key="1">
    <citation type="submission" date="2020-07" db="EMBL/GenBank/DDBJ databases">
        <title>Description of Limosilactobacillus balticus sp. nov., Limosilactobacillus agrestis sp. nov., Limosilactobacillus albertensis sp. nov., Limosilactobacillus rudii sp. nov., Limosilactobacillus fastidiosus sp. nov., five novel Limosilactobacillus species isolated from the vertebrate gastrointestinal tract, and proposal of 6 subspecies of Limosilactobacillus reuteri adapted to the gastrointestinal tract of specific vertebrate hosts.</title>
        <authorList>
            <person name="Li F."/>
            <person name="Cheng C."/>
            <person name="Zheng J."/>
            <person name="Quevedo R.M."/>
            <person name="Li J."/>
            <person name="Roos S."/>
            <person name="Gaenzle M.G."/>
            <person name="Walter J."/>
        </authorList>
    </citation>
    <scope>NUCLEOTIDE SEQUENCE [LARGE SCALE GENOMIC DNA]</scope>
    <source>
        <strain evidence="1 2">STM2_1</strain>
    </source>
</reference>
<dbReference type="Proteomes" id="UP000517106">
    <property type="component" value="Unassembled WGS sequence"/>
</dbReference>
<organism evidence="1 2">
    <name type="scientific">Limosilactobacillus rudii</name>
    <dbReference type="NCBI Taxonomy" id="2759755"/>
    <lineage>
        <taxon>Bacteria</taxon>
        <taxon>Bacillati</taxon>
        <taxon>Bacillota</taxon>
        <taxon>Bacilli</taxon>
        <taxon>Lactobacillales</taxon>
        <taxon>Lactobacillaceae</taxon>
        <taxon>Limosilactobacillus</taxon>
    </lineage>
</organism>
<accession>A0A7W3YNG8</accession>
<keyword evidence="2" id="KW-1185">Reference proteome</keyword>
<name>A0A7W3YNG8_9LACO</name>
<dbReference type="EMBL" id="JACIVA010000045">
    <property type="protein sequence ID" value="MBB1097292.1"/>
    <property type="molecule type" value="Genomic_DNA"/>
</dbReference>
<evidence type="ECO:0000313" key="2">
    <source>
        <dbReference type="Proteomes" id="UP000517106"/>
    </source>
</evidence>
<evidence type="ECO:0000313" key="1">
    <source>
        <dbReference type="EMBL" id="MBB1097292.1"/>
    </source>
</evidence>
<sequence>MKNNTKQLFAKTLEEMLLTTTFDKIRITTLCKNCDAAPQTFYNHFRDKYDLVAWIFEQDFKKGVHDFQEYSSVAVLKVTKELLKHKSFYQKVYRDHSQNSINNYIYEFNIRLATEQIKKYYHQDKLMTNQLIAVKYHIYGTMALFKELLYDNLNISLEGLSEFEYQRTPDFLKKVLI</sequence>
<protein>
    <submittedName>
        <fullName evidence="1">TetR family transcriptional regulator</fullName>
    </submittedName>
</protein>
<dbReference type="AlphaFoldDB" id="A0A7W3YNG8"/>